<dbReference type="InterPro" id="IPR036892">
    <property type="entry name" value="L27_dom_sf"/>
</dbReference>
<reference evidence="2" key="1">
    <citation type="submission" date="2025-08" db="UniProtKB">
        <authorList>
            <consortium name="Ensembl"/>
        </authorList>
    </citation>
    <scope>IDENTIFICATION</scope>
</reference>
<sequence>MLVFSFISDTKRAVGLLKQYQASLTSPEEQALKTSVEQVSSIFGSHLFQALLGEVHLTNIRDFLTYF</sequence>
<name>A0A671M8G1_9TELE</name>
<reference evidence="2" key="2">
    <citation type="submission" date="2025-09" db="UniProtKB">
        <authorList>
            <consortium name="Ensembl"/>
        </authorList>
    </citation>
    <scope>IDENTIFICATION</scope>
</reference>
<feature type="domain" description="L27-1" evidence="1">
    <location>
        <begin position="8"/>
        <end position="52"/>
    </location>
</feature>
<dbReference type="Proteomes" id="UP000472260">
    <property type="component" value="Unassembled WGS sequence"/>
</dbReference>
<evidence type="ECO:0000313" key="2">
    <source>
        <dbReference type="Ensembl" id="ENSSANP00000029441.1"/>
    </source>
</evidence>
<keyword evidence="3" id="KW-1185">Reference proteome</keyword>
<organism evidence="2 3">
    <name type="scientific">Sinocyclocheilus anshuiensis</name>
    <dbReference type="NCBI Taxonomy" id="1608454"/>
    <lineage>
        <taxon>Eukaryota</taxon>
        <taxon>Metazoa</taxon>
        <taxon>Chordata</taxon>
        <taxon>Craniata</taxon>
        <taxon>Vertebrata</taxon>
        <taxon>Euteleostomi</taxon>
        <taxon>Actinopterygii</taxon>
        <taxon>Neopterygii</taxon>
        <taxon>Teleostei</taxon>
        <taxon>Ostariophysi</taxon>
        <taxon>Cypriniformes</taxon>
        <taxon>Cyprinidae</taxon>
        <taxon>Cyprininae</taxon>
        <taxon>Sinocyclocheilus</taxon>
    </lineage>
</organism>
<dbReference type="Ensembl" id="ENSSANT00000031329.1">
    <property type="protein sequence ID" value="ENSSANP00000029441.1"/>
    <property type="gene ID" value="ENSSANG00000015077.1"/>
</dbReference>
<dbReference type="SUPFAM" id="SSF101288">
    <property type="entry name" value="L27 domain"/>
    <property type="match status" value="1"/>
</dbReference>
<dbReference type="AlphaFoldDB" id="A0A671M8G1"/>
<proteinExistence type="predicted"/>
<dbReference type="Gene3D" id="1.10.287.470">
    <property type="entry name" value="Helix hairpin bin"/>
    <property type="match status" value="1"/>
</dbReference>
<evidence type="ECO:0000259" key="1">
    <source>
        <dbReference type="Pfam" id="PF09058"/>
    </source>
</evidence>
<dbReference type="InterPro" id="IPR015143">
    <property type="entry name" value="L27_1"/>
</dbReference>
<protein>
    <submittedName>
        <fullName evidence="2">Si:dkey-31j3.11</fullName>
    </submittedName>
</protein>
<dbReference type="Pfam" id="PF09058">
    <property type="entry name" value="L27_1"/>
    <property type="match status" value="1"/>
</dbReference>
<accession>A0A671M8G1</accession>
<evidence type="ECO:0000313" key="3">
    <source>
        <dbReference type="Proteomes" id="UP000472260"/>
    </source>
</evidence>